<keyword evidence="6 7" id="KW-0067">ATP-binding</keyword>
<dbReference type="InterPro" id="IPR001245">
    <property type="entry name" value="Ser-Thr/Tyr_kinase_cat_dom"/>
</dbReference>
<dbReference type="Gene3D" id="3.30.200.20">
    <property type="entry name" value="Phosphorylase Kinase, domain 1"/>
    <property type="match status" value="2"/>
</dbReference>
<gene>
    <name evidence="10" type="ORF">GIB67_002769</name>
</gene>
<dbReference type="InterPro" id="IPR000719">
    <property type="entry name" value="Prot_kinase_dom"/>
</dbReference>
<dbReference type="GO" id="GO:0004674">
    <property type="term" value="F:protein serine/threonine kinase activity"/>
    <property type="evidence" value="ECO:0007669"/>
    <property type="project" value="UniProtKB-KW"/>
</dbReference>
<dbReference type="AlphaFoldDB" id="A0A7J7LSN2"/>
<dbReference type="PROSITE" id="PS00107">
    <property type="entry name" value="PROTEIN_KINASE_ATP"/>
    <property type="match status" value="1"/>
</dbReference>
<evidence type="ECO:0000256" key="6">
    <source>
        <dbReference type="ARBA" id="ARBA00022840"/>
    </source>
</evidence>
<dbReference type="PANTHER" id="PTHR47976:SF115">
    <property type="entry name" value="RECEPTOR-LIKE SERINE_THREONINE-PROTEIN KINASE"/>
    <property type="match status" value="1"/>
</dbReference>
<keyword evidence="3" id="KW-0732">Signal</keyword>
<evidence type="ECO:0000256" key="4">
    <source>
        <dbReference type="ARBA" id="ARBA00022741"/>
    </source>
</evidence>
<dbReference type="Pfam" id="PF07714">
    <property type="entry name" value="PK_Tyr_Ser-Thr"/>
    <property type="match status" value="1"/>
</dbReference>
<evidence type="ECO:0000256" key="3">
    <source>
        <dbReference type="ARBA" id="ARBA00022729"/>
    </source>
</evidence>
<dbReference type="Gene3D" id="1.10.510.10">
    <property type="entry name" value="Transferase(Phosphotransferase) domain 1"/>
    <property type="match status" value="1"/>
</dbReference>
<keyword evidence="5" id="KW-0418">Kinase</keyword>
<evidence type="ECO:0000313" key="10">
    <source>
        <dbReference type="EMBL" id="KAF6145675.1"/>
    </source>
</evidence>
<organism evidence="10 11">
    <name type="scientific">Kingdonia uniflora</name>
    <dbReference type="NCBI Taxonomy" id="39325"/>
    <lineage>
        <taxon>Eukaryota</taxon>
        <taxon>Viridiplantae</taxon>
        <taxon>Streptophyta</taxon>
        <taxon>Embryophyta</taxon>
        <taxon>Tracheophyta</taxon>
        <taxon>Spermatophyta</taxon>
        <taxon>Magnoliopsida</taxon>
        <taxon>Ranunculales</taxon>
        <taxon>Circaeasteraceae</taxon>
        <taxon>Kingdonia</taxon>
    </lineage>
</organism>
<evidence type="ECO:0000259" key="9">
    <source>
        <dbReference type="PROSITE" id="PS50011"/>
    </source>
</evidence>
<comment type="similarity">
    <text evidence="8">Belongs to the protein kinase superfamily.</text>
</comment>
<dbReference type="OrthoDB" id="1711006at2759"/>
<protein>
    <recommendedName>
        <fullName evidence="9">Protein kinase domain-containing protein</fullName>
    </recommendedName>
</protein>
<evidence type="ECO:0000256" key="5">
    <source>
        <dbReference type="ARBA" id="ARBA00022777"/>
    </source>
</evidence>
<evidence type="ECO:0000313" key="11">
    <source>
        <dbReference type="Proteomes" id="UP000541444"/>
    </source>
</evidence>
<dbReference type="InterPro" id="IPR008271">
    <property type="entry name" value="Ser/Thr_kinase_AS"/>
</dbReference>
<dbReference type="PANTHER" id="PTHR47976">
    <property type="entry name" value="G-TYPE LECTIN S-RECEPTOR-LIKE SERINE/THREONINE-PROTEIN KINASE SD2-5"/>
    <property type="match status" value="1"/>
</dbReference>
<evidence type="ECO:0000256" key="8">
    <source>
        <dbReference type="RuleBase" id="RU000304"/>
    </source>
</evidence>
<keyword evidence="2" id="KW-0808">Transferase</keyword>
<evidence type="ECO:0000256" key="7">
    <source>
        <dbReference type="PROSITE-ProRule" id="PRU10141"/>
    </source>
</evidence>
<dbReference type="Proteomes" id="UP000541444">
    <property type="component" value="Unassembled WGS sequence"/>
</dbReference>
<dbReference type="GO" id="GO:0005524">
    <property type="term" value="F:ATP binding"/>
    <property type="evidence" value="ECO:0007669"/>
    <property type="project" value="UniProtKB-UniRule"/>
</dbReference>
<reference evidence="10 11" key="1">
    <citation type="journal article" date="2020" name="IScience">
        <title>Genome Sequencing of the Endangered Kingdonia uniflora (Circaeasteraceae, Ranunculales) Reveals Potential Mechanisms of Evolutionary Specialization.</title>
        <authorList>
            <person name="Sun Y."/>
            <person name="Deng T."/>
            <person name="Zhang A."/>
            <person name="Moore M.J."/>
            <person name="Landis J.B."/>
            <person name="Lin N."/>
            <person name="Zhang H."/>
            <person name="Zhang X."/>
            <person name="Huang J."/>
            <person name="Zhang X."/>
            <person name="Sun H."/>
            <person name="Wang H."/>
        </authorList>
    </citation>
    <scope>NUCLEOTIDE SEQUENCE [LARGE SCALE GENOMIC DNA]</scope>
    <source>
        <strain evidence="10">TB1705</strain>
        <tissue evidence="10">Leaf</tissue>
    </source>
</reference>
<dbReference type="EMBL" id="JACGCM010002039">
    <property type="protein sequence ID" value="KAF6145675.1"/>
    <property type="molecule type" value="Genomic_DNA"/>
</dbReference>
<proteinExistence type="inferred from homology"/>
<dbReference type="SMART" id="SM00220">
    <property type="entry name" value="S_TKc"/>
    <property type="match status" value="1"/>
</dbReference>
<keyword evidence="1 8" id="KW-0723">Serine/threonine-protein kinase</keyword>
<evidence type="ECO:0000256" key="1">
    <source>
        <dbReference type="ARBA" id="ARBA00022527"/>
    </source>
</evidence>
<keyword evidence="11" id="KW-1185">Reference proteome</keyword>
<dbReference type="SUPFAM" id="SSF56112">
    <property type="entry name" value="Protein kinase-like (PK-like)"/>
    <property type="match status" value="2"/>
</dbReference>
<evidence type="ECO:0000256" key="2">
    <source>
        <dbReference type="ARBA" id="ARBA00022679"/>
    </source>
</evidence>
<name>A0A7J7LSN2_9MAGN</name>
<feature type="binding site" evidence="7">
    <location>
        <position position="64"/>
    </location>
    <ligand>
        <name>ATP</name>
        <dbReference type="ChEBI" id="CHEBI:30616"/>
    </ligand>
</feature>
<feature type="domain" description="Protein kinase" evidence="9">
    <location>
        <begin position="35"/>
        <end position="295"/>
    </location>
</feature>
<dbReference type="InterPro" id="IPR017441">
    <property type="entry name" value="Protein_kinase_ATP_BS"/>
</dbReference>
<keyword evidence="4 7" id="KW-0547">Nucleotide-binding</keyword>
<accession>A0A7J7LSN2</accession>
<dbReference type="InterPro" id="IPR051343">
    <property type="entry name" value="G-type_lectin_kinases/EP1-like"/>
</dbReference>
<comment type="caution">
    <text evidence="10">The sequence shown here is derived from an EMBL/GenBank/DDBJ whole genome shotgun (WGS) entry which is preliminary data.</text>
</comment>
<dbReference type="PROSITE" id="PS50011">
    <property type="entry name" value="PROTEIN_KINASE_DOM"/>
    <property type="match status" value="1"/>
</dbReference>
<sequence length="485" mass="55894">MSIMCVFLYKKYNNQTQVTRLNREFQYKDLRKATNNFRDKLGGGMSGSVYKGKLDDGTLVAVKKIEGEANGQRVFQAEISIIEIVDHAHLVCLRGYCSHITQTEGTFFIVYDLFTNGSLENWIFSRKAGQNGEFLSWKQSYRVAIEVAKALSHLHHDCSQRILHLDIKPENVLLDEDFRAILSDFGLSKLMSKDKSKTHITERGTYGYKAPSGTWLMGYQRNVISIIMEQQTFHAFMWEKLTQMKHVDLIDKRLMANGEVDENEASCLVYVALCCLEEDPKRRPGDMRHVVDMLEGRKLDGTDISTKVFPYKEYDNQRNVARFCREFRHKELKMATNDFRKKLGSGGSRSVFKGILNDGTQVAVKRVQSTIHGEQEFQEVSEIASLEHAHFVHLRGYCRHVMEAGNVSLFVYDFFSNGSLDYWIFPWKGEFSYWGLRYKVAENANSSYWGFRYKVAENDDNLLPDTRDIPVGHTWSIPPSDIPIP</sequence>
<dbReference type="InterPro" id="IPR011009">
    <property type="entry name" value="Kinase-like_dom_sf"/>
</dbReference>
<dbReference type="Pfam" id="PF00069">
    <property type="entry name" value="Pkinase"/>
    <property type="match status" value="1"/>
</dbReference>
<dbReference type="PROSITE" id="PS00108">
    <property type="entry name" value="PROTEIN_KINASE_ST"/>
    <property type="match status" value="1"/>
</dbReference>